<evidence type="ECO:0000313" key="2">
    <source>
        <dbReference type="EMBL" id="MDM5271941.1"/>
    </source>
</evidence>
<evidence type="ECO:0000313" key="3">
    <source>
        <dbReference type="Proteomes" id="UP001169069"/>
    </source>
</evidence>
<dbReference type="RefSeq" id="WP_289413670.1">
    <property type="nucleotide sequence ID" value="NZ_JAQIBD010000002.1"/>
</dbReference>
<dbReference type="EMBL" id="JAQIBD010000002">
    <property type="protein sequence ID" value="MDM5271941.1"/>
    <property type="molecule type" value="Genomic_DNA"/>
</dbReference>
<name>A0ABT7R0B7_9BACT</name>
<gene>
    <name evidence="2" type="ORF">PGH07_07100</name>
</gene>
<dbReference type="SMART" id="SM01235">
    <property type="entry name" value="Haem_bd"/>
    <property type="match status" value="1"/>
</dbReference>
<dbReference type="Pfam" id="PF14376">
    <property type="entry name" value="Haem_bd"/>
    <property type="match status" value="1"/>
</dbReference>
<organism evidence="2 3">
    <name type="scientific">Sulfurovum zhangzhouensis</name>
    <dbReference type="NCBI Taxonomy" id="3019067"/>
    <lineage>
        <taxon>Bacteria</taxon>
        <taxon>Pseudomonadati</taxon>
        <taxon>Campylobacterota</taxon>
        <taxon>Epsilonproteobacteria</taxon>
        <taxon>Campylobacterales</taxon>
        <taxon>Sulfurovaceae</taxon>
        <taxon>Sulfurovum</taxon>
    </lineage>
</organism>
<dbReference type="Proteomes" id="UP001169069">
    <property type="component" value="Unassembled WGS sequence"/>
</dbReference>
<accession>A0ABT7R0B7</accession>
<evidence type="ECO:0000259" key="1">
    <source>
        <dbReference type="SMART" id="SM01235"/>
    </source>
</evidence>
<keyword evidence="3" id="KW-1185">Reference proteome</keyword>
<proteinExistence type="predicted"/>
<feature type="domain" description="Haem-binding" evidence="1">
    <location>
        <begin position="9"/>
        <end position="137"/>
    </location>
</feature>
<dbReference type="InterPro" id="IPR036909">
    <property type="entry name" value="Cyt_c-like_dom_sf"/>
</dbReference>
<reference evidence="2" key="1">
    <citation type="submission" date="2023-01" db="EMBL/GenBank/DDBJ databases">
        <title>Sulfurovum sp. zt1-1 genome assembly.</title>
        <authorList>
            <person name="Wang J."/>
        </authorList>
    </citation>
    <scope>NUCLEOTIDE SEQUENCE</scope>
    <source>
        <strain evidence="2">Zt1-1</strain>
    </source>
</reference>
<comment type="caution">
    <text evidence="2">The sequence shown here is derived from an EMBL/GenBank/DDBJ whole genome shotgun (WGS) entry which is preliminary data.</text>
</comment>
<dbReference type="SUPFAM" id="SSF46626">
    <property type="entry name" value="Cytochrome c"/>
    <property type="match status" value="1"/>
</dbReference>
<dbReference type="InterPro" id="IPR025992">
    <property type="entry name" value="Haem-bd"/>
</dbReference>
<protein>
    <submittedName>
        <fullName evidence="2">Heme-binding domain-containing protein</fullName>
    </submittedName>
</protein>
<sequence length="145" mass="16763">MKKFAFGLIILLILIQFLPIGQDHTNPAIQSEPQWDSPETKQLFDRTCADCHSHTTNWPWYSNVAPISWIIADHVKEGREHFNISAWGVQKHNEGKEAAEELEKGEMPVFGYTFTHPEARLTKEEKERLIKGLEATFGREEEEED</sequence>